<accession>A0AAD9FQ49</accession>
<keyword evidence="3" id="KW-1185">Reference proteome</keyword>
<protein>
    <submittedName>
        <fullName evidence="2">Uncharacterized protein</fullName>
    </submittedName>
</protein>
<evidence type="ECO:0000313" key="2">
    <source>
        <dbReference type="EMBL" id="KAK1921672.1"/>
    </source>
</evidence>
<sequence length="355" mass="39705">MSSAGSKQSKPTQRSNPRILWHLSPNPDFKPDTKSLPFKFRAIGTCGVRPEALLKARSVMHSTLLDYQGSEVPLCSLMAERAVDAINFGLEPGERDRVSIHQVLKPGPYSSDETRTTWNKFVRSSKGTKQAFSDAELEGIPTEQPSMPEREAGEQTVYINWSEQQTGTEGTRSQTATGDTQDRAFTLRAVTTSNLLNEDERVTMTKHVTGEVQKAWDDLTGLSKLIFSGPAWREYKARELTREYLHSRGLKAVTVETLRDPSCCTSGKPGTDSMWTQFESACEKSGQVISEKYPLARRTEWQTLQSKLFDCYDTIVPKFVKDWISQAPEACTAHTQSGKHMSEEKERSVNGEVGV</sequence>
<name>A0AAD9FQ49_PAPLA</name>
<evidence type="ECO:0000256" key="1">
    <source>
        <dbReference type="SAM" id="MobiDB-lite"/>
    </source>
</evidence>
<dbReference type="EMBL" id="JAODAN010000010">
    <property type="protein sequence ID" value="KAK1921672.1"/>
    <property type="molecule type" value="Genomic_DNA"/>
</dbReference>
<reference evidence="2" key="1">
    <citation type="submission" date="2023-02" db="EMBL/GenBank/DDBJ databases">
        <title>Identification and recombinant expression of a fungal hydrolase from Papiliotrema laurentii that hydrolyzes apple cutin and clears colloidal polyester polyurethane.</title>
        <authorList>
            <consortium name="DOE Joint Genome Institute"/>
            <person name="Roman V.A."/>
            <person name="Bojanowski C."/>
            <person name="Crable B.R."/>
            <person name="Wagner D.N."/>
            <person name="Hung C.S."/>
            <person name="Nadeau L.J."/>
            <person name="Schratz L."/>
            <person name="Haridas S."/>
            <person name="Pangilinan J."/>
            <person name="Lipzen A."/>
            <person name="Na H."/>
            <person name="Yan M."/>
            <person name="Ng V."/>
            <person name="Grigoriev I.V."/>
            <person name="Spatafora J.W."/>
            <person name="Barlow D."/>
            <person name="Biffinger J."/>
            <person name="Kelley-Loughnane N."/>
            <person name="Varaljay V.A."/>
            <person name="Crookes-Goodson W.J."/>
        </authorList>
    </citation>
    <scope>NUCLEOTIDE SEQUENCE</scope>
    <source>
        <strain evidence="2">5307AH</strain>
    </source>
</reference>
<feature type="compositionally biased region" description="Polar residues" evidence="1">
    <location>
        <begin position="1"/>
        <end position="16"/>
    </location>
</feature>
<dbReference type="AlphaFoldDB" id="A0AAD9FQ49"/>
<feature type="compositionally biased region" description="Basic and acidic residues" evidence="1">
    <location>
        <begin position="340"/>
        <end position="349"/>
    </location>
</feature>
<organism evidence="2 3">
    <name type="scientific">Papiliotrema laurentii</name>
    <name type="common">Cryptococcus laurentii</name>
    <dbReference type="NCBI Taxonomy" id="5418"/>
    <lineage>
        <taxon>Eukaryota</taxon>
        <taxon>Fungi</taxon>
        <taxon>Dikarya</taxon>
        <taxon>Basidiomycota</taxon>
        <taxon>Agaricomycotina</taxon>
        <taxon>Tremellomycetes</taxon>
        <taxon>Tremellales</taxon>
        <taxon>Rhynchogastremaceae</taxon>
        <taxon>Papiliotrema</taxon>
    </lineage>
</organism>
<comment type="caution">
    <text evidence="2">The sequence shown here is derived from an EMBL/GenBank/DDBJ whole genome shotgun (WGS) entry which is preliminary data.</text>
</comment>
<gene>
    <name evidence="2" type="ORF">DB88DRAFT_498809</name>
</gene>
<proteinExistence type="predicted"/>
<feature type="region of interest" description="Disordered" evidence="1">
    <location>
        <begin position="333"/>
        <end position="355"/>
    </location>
</feature>
<evidence type="ECO:0000313" key="3">
    <source>
        <dbReference type="Proteomes" id="UP001182556"/>
    </source>
</evidence>
<feature type="region of interest" description="Disordered" evidence="1">
    <location>
        <begin position="1"/>
        <end position="28"/>
    </location>
</feature>
<dbReference type="Proteomes" id="UP001182556">
    <property type="component" value="Unassembled WGS sequence"/>
</dbReference>